<evidence type="ECO:0000313" key="2">
    <source>
        <dbReference type="Proteomes" id="UP000430222"/>
    </source>
</evidence>
<protein>
    <submittedName>
        <fullName evidence="1">Pyridoxamine 5'-phosphate oxidase family protein</fullName>
    </submittedName>
</protein>
<dbReference type="PANTHER" id="PTHR34071:SF2">
    <property type="entry name" value="FLAVIN-NUCLEOTIDE-BINDING PROTEIN"/>
    <property type="match status" value="1"/>
</dbReference>
<dbReference type="AlphaFoldDB" id="A0A6I2UYP7"/>
<organism evidence="1 2">
    <name type="scientific">Selenomonas montiformis</name>
    <dbReference type="NCBI Taxonomy" id="2652285"/>
    <lineage>
        <taxon>Bacteria</taxon>
        <taxon>Bacillati</taxon>
        <taxon>Bacillota</taxon>
        <taxon>Negativicutes</taxon>
        <taxon>Selenomonadales</taxon>
        <taxon>Selenomonadaceae</taxon>
        <taxon>Selenomonas</taxon>
    </lineage>
</organism>
<keyword evidence="2" id="KW-1185">Reference proteome</keyword>
<dbReference type="Pfam" id="PF12900">
    <property type="entry name" value="Pyridox_ox_2"/>
    <property type="match status" value="1"/>
</dbReference>
<sequence length="159" mass="18086">MRRKDREVTDLDRIFEIVARCSVAHVGMVDHGRPYVVALNFGYERQGNSLVLYFHSAFAGRKMDILQDNPSVYVQMHCADEFISGSYEKPCALSWRYDSVMGAGTVEFLKTPEEKAHALNGMIQHLSKKEDAFSFPGEMLKHTCVYRVCIDAPTGKHHE</sequence>
<dbReference type="PANTHER" id="PTHR34071">
    <property type="entry name" value="5-NITROIMIDAZOLE ANTIBIOTICS RESISTANCE PROTEIN, NIMA-FAMILY-RELATED PROTEIN-RELATED"/>
    <property type="match status" value="1"/>
</dbReference>
<reference evidence="1 2" key="1">
    <citation type="submission" date="2019-08" db="EMBL/GenBank/DDBJ databases">
        <title>In-depth cultivation of the pig gut microbiome towards novel bacterial diversity and tailored functional studies.</title>
        <authorList>
            <person name="Wylensek D."/>
            <person name="Hitch T.C.A."/>
            <person name="Clavel T."/>
        </authorList>
    </citation>
    <scope>NUCLEOTIDE SEQUENCE [LARGE SCALE GENOMIC DNA]</scope>
    <source>
        <strain evidence="2">WCA-380-WT-3B3</strain>
    </source>
</reference>
<dbReference type="Proteomes" id="UP000430222">
    <property type="component" value="Unassembled WGS sequence"/>
</dbReference>
<evidence type="ECO:0000313" key="1">
    <source>
        <dbReference type="EMBL" id="MSV24332.1"/>
    </source>
</evidence>
<dbReference type="EMBL" id="VUNL01000003">
    <property type="protein sequence ID" value="MSV24332.1"/>
    <property type="molecule type" value="Genomic_DNA"/>
</dbReference>
<dbReference type="SUPFAM" id="SSF50475">
    <property type="entry name" value="FMN-binding split barrel"/>
    <property type="match status" value="1"/>
</dbReference>
<name>A0A6I2UYP7_9FIRM</name>
<dbReference type="InterPro" id="IPR024747">
    <property type="entry name" value="Pyridox_Oxase-rel"/>
</dbReference>
<comment type="caution">
    <text evidence="1">The sequence shown here is derived from an EMBL/GenBank/DDBJ whole genome shotgun (WGS) entry which is preliminary data.</text>
</comment>
<proteinExistence type="predicted"/>
<accession>A0A6I2UYP7</accession>
<dbReference type="Gene3D" id="2.30.110.10">
    <property type="entry name" value="Electron Transport, Fmn-binding Protein, Chain A"/>
    <property type="match status" value="1"/>
</dbReference>
<gene>
    <name evidence="1" type="ORF">FYJ78_03860</name>
</gene>
<dbReference type="InterPro" id="IPR012349">
    <property type="entry name" value="Split_barrel_FMN-bd"/>
</dbReference>
<dbReference type="RefSeq" id="WP_154620102.1">
    <property type="nucleotide sequence ID" value="NZ_VUNL01000003.1"/>
</dbReference>